<keyword evidence="2" id="KW-1185">Reference proteome</keyword>
<evidence type="ECO:0000313" key="1">
    <source>
        <dbReference type="EMBL" id="UYP47412.1"/>
    </source>
</evidence>
<reference evidence="1" key="1">
    <citation type="submission" date="2022-09" db="EMBL/GenBank/DDBJ databases">
        <title>Actin cytoskeleton and complex cell architecture in an #Asgard archaeon.</title>
        <authorList>
            <person name="Ponce Toledo R.I."/>
            <person name="Schleper C."/>
            <person name="Rodrigues Oliveira T."/>
            <person name="Wollweber F."/>
            <person name="Xu J."/>
            <person name="Rittmann S."/>
            <person name="Klingl A."/>
            <person name="Pilhofer M."/>
        </authorList>
    </citation>
    <scope>NUCLEOTIDE SEQUENCE</scope>
    <source>
        <strain evidence="1">B-35</strain>
    </source>
</reference>
<dbReference type="Gene3D" id="3.40.50.880">
    <property type="match status" value="1"/>
</dbReference>
<dbReference type="EMBL" id="CP104013">
    <property type="protein sequence ID" value="UYP47412.1"/>
    <property type="molecule type" value="Genomic_DNA"/>
</dbReference>
<dbReference type="CDD" id="cd03143">
    <property type="entry name" value="A4_beta-galactosidase_middle_domain"/>
    <property type="match status" value="1"/>
</dbReference>
<evidence type="ECO:0008006" key="3">
    <source>
        <dbReference type="Google" id="ProtNLM"/>
    </source>
</evidence>
<proteinExistence type="predicted"/>
<sequence>MYQILIDLSHNEQLASLPDEIFVNQDLLFSFTRPTDDLTSLEFLQQYDMIFMGNPKPVSEDRLLFTPDELKTLKQYVAEGGNLFLTSGARGDYNFSHELGSLRVFYNLTGIIQYHYAVLFHTDPQIYRTKKWNIKISQFPSHPIFTNFSTKDYLVFGKSTFFSLGEDLDVVPLILAPEKTQAHFYQNKQKTPIRQESLMVANEFHKGKVISLSSSSLFTRNAHNGYLAGANQKLINGIFDWLLDKVE</sequence>
<protein>
    <recommendedName>
        <fullName evidence="3">Glutamine amidotransferase domain-containing protein</fullName>
    </recommendedName>
</protein>
<dbReference type="InterPro" id="IPR029062">
    <property type="entry name" value="Class_I_gatase-like"/>
</dbReference>
<gene>
    <name evidence="1" type="ORF">NEF87_003697</name>
</gene>
<dbReference type="SUPFAM" id="SSF52317">
    <property type="entry name" value="Class I glutamine amidotransferase-like"/>
    <property type="match status" value="1"/>
</dbReference>
<evidence type="ECO:0000313" key="2">
    <source>
        <dbReference type="Proteomes" id="UP001208689"/>
    </source>
</evidence>
<name>A0ABY6HX49_9ARCH</name>
<accession>A0ABY6HX49</accession>
<organism evidence="1 2">
    <name type="scientific">Candidatus Lokiarchaeum ossiferum</name>
    <dbReference type="NCBI Taxonomy" id="2951803"/>
    <lineage>
        <taxon>Archaea</taxon>
        <taxon>Promethearchaeati</taxon>
        <taxon>Promethearchaeota</taxon>
        <taxon>Promethearchaeia</taxon>
        <taxon>Promethearchaeales</taxon>
        <taxon>Promethearchaeaceae</taxon>
        <taxon>Candidatus Lokiarchaeum</taxon>
    </lineage>
</organism>
<dbReference type="Proteomes" id="UP001208689">
    <property type="component" value="Chromosome"/>
</dbReference>